<evidence type="ECO:0000256" key="2">
    <source>
        <dbReference type="ARBA" id="ARBA00004584"/>
    </source>
</evidence>
<evidence type="ECO:0000313" key="7">
    <source>
        <dbReference type="EMBL" id="KEY68322.1"/>
    </source>
</evidence>
<evidence type="ECO:0000256" key="1">
    <source>
        <dbReference type="ARBA" id="ARBA00004123"/>
    </source>
</evidence>
<dbReference type="Proteomes" id="UP000028045">
    <property type="component" value="Unassembled WGS sequence"/>
</dbReference>
<evidence type="ECO:0000256" key="4">
    <source>
        <dbReference type="ARBA" id="ARBA00022454"/>
    </source>
</evidence>
<dbReference type="EMBL" id="KL648583">
    <property type="protein sequence ID" value="KEY68322.1"/>
    <property type="molecule type" value="Genomic_DNA"/>
</dbReference>
<accession>A0A084ASP3</accession>
<proteinExistence type="inferred from homology"/>
<evidence type="ECO:0000256" key="3">
    <source>
        <dbReference type="ARBA" id="ARBA00007321"/>
    </source>
</evidence>
<dbReference type="PANTHER" id="PTHR14582">
    <property type="entry name" value="INNER KINETOCHORE SUBUNIT MAL2"/>
    <property type="match status" value="1"/>
</dbReference>
<comment type="similarity">
    <text evidence="3">Belongs to the CENP-O/MCM21 family.</text>
</comment>
<protein>
    <recommendedName>
        <fullName evidence="9">Cenp-O kinetochore centromere component</fullName>
    </recommendedName>
</protein>
<keyword evidence="6" id="KW-0137">Centromere</keyword>
<dbReference type="Pfam" id="PF09496">
    <property type="entry name" value="CENP-O"/>
    <property type="match status" value="1"/>
</dbReference>
<keyword evidence="8" id="KW-1185">Reference proteome</keyword>
<evidence type="ECO:0000256" key="5">
    <source>
        <dbReference type="ARBA" id="ARBA00023242"/>
    </source>
</evidence>
<reference evidence="7 8" key="1">
    <citation type="journal article" date="2014" name="BMC Genomics">
        <title>Comparative genome sequencing reveals chemotype-specific gene clusters in the toxigenic black mold Stachybotrys.</title>
        <authorList>
            <person name="Semeiks J."/>
            <person name="Borek D."/>
            <person name="Otwinowski Z."/>
            <person name="Grishin N.V."/>
        </authorList>
    </citation>
    <scope>NUCLEOTIDE SEQUENCE [LARGE SCALE GENOMIC DNA]</scope>
    <source>
        <strain evidence="8">CBS 109288 / IBT 7711</strain>
    </source>
</reference>
<dbReference type="HOGENOM" id="CLU_042556_0_0_1"/>
<keyword evidence="5" id="KW-0539">Nucleus</keyword>
<evidence type="ECO:0000313" key="8">
    <source>
        <dbReference type="Proteomes" id="UP000028045"/>
    </source>
</evidence>
<evidence type="ECO:0008006" key="9">
    <source>
        <dbReference type="Google" id="ProtNLM"/>
    </source>
</evidence>
<keyword evidence="4" id="KW-0158">Chromosome</keyword>
<sequence length="296" mass="33060">MATAQRDVEAEALGEEIETLKEQVATMRKTLEIESSTVLSSSTALATIAKTLSSPPTRRNRRNPLDAALPDKLLDRAEQQQAYAQQCLHRIVNSVTAFKVRDPDPHAVDGGSVLGLRFEIMSKGQFLRPYYVMLNRPFPSSKHLRVHRHTVPPAIPLSGLAARHLPPPAPARENPPAQDLDHFVRALRREIVKYHNRLGATADLRRGLGLYQDVREVLSAQSIVDVGITDVEARHVKITWADDRSGRLVMDSDGMVQKLVVMGDQGRDWTTAKELLLHGDDHFEDVAKRLVEQSLE</sequence>
<evidence type="ECO:0000256" key="6">
    <source>
        <dbReference type="ARBA" id="ARBA00023328"/>
    </source>
</evidence>
<dbReference type="GO" id="GO:0031511">
    <property type="term" value="C:Mis6-Sim4 complex"/>
    <property type="evidence" value="ECO:0007669"/>
    <property type="project" value="TreeGrafter"/>
</dbReference>
<organism evidence="7 8">
    <name type="scientific">Stachybotrys chartarum (strain CBS 109288 / IBT 7711)</name>
    <name type="common">Toxic black mold</name>
    <name type="synonym">Stilbospora chartarum</name>
    <dbReference type="NCBI Taxonomy" id="1280523"/>
    <lineage>
        <taxon>Eukaryota</taxon>
        <taxon>Fungi</taxon>
        <taxon>Dikarya</taxon>
        <taxon>Ascomycota</taxon>
        <taxon>Pezizomycotina</taxon>
        <taxon>Sordariomycetes</taxon>
        <taxon>Hypocreomycetidae</taxon>
        <taxon>Hypocreales</taxon>
        <taxon>Stachybotryaceae</taxon>
        <taxon>Stachybotrys</taxon>
    </lineage>
</organism>
<dbReference type="OrthoDB" id="10050372at2759"/>
<dbReference type="GO" id="GO:0005634">
    <property type="term" value="C:nucleus"/>
    <property type="evidence" value="ECO:0007669"/>
    <property type="project" value="UniProtKB-SubCell"/>
</dbReference>
<comment type="subcellular location">
    <subcellularLocation>
        <location evidence="2">Chromosome</location>
        <location evidence="2">Centromere</location>
    </subcellularLocation>
    <subcellularLocation>
        <location evidence="1">Nucleus</location>
    </subcellularLocation>
</comment>
<gene>
    <name evidence="7" type="ORF">S7711_07795</name>
</gene>
<dbReference type="PANTHER" id="PTHR14582:SF1">
    <property type="entry name" value="CENTROMERE PROTEIN O"/>
    <property type="match status" value="1"/>
</dbReference>
<dbReference type="AlphaFoldDB" id="A0A084ASP3"/>
<name>A0A084ASP3_STACB</name>
<dbReference type="InterPro" id="IPR018464">
    <property type="entry name" value="CENP-O"/>
</dbReference>